<evidence type="ECO:0000256" key="2">
    <source>
        <dbReference type="SAM" id="Coils"/>
    </source>
</evidence>
<feature type="coiled-coil region" evidence="2">
    <location>
        <begin position="186"/>
        <end position="216"/>
    </location>
</feature>
<dbReference type="VEuPathDB" id="PlasmoDB:PVX_080180"/>
<dbReference type="Proteomes" id="UP000196402">
    <property type="component" value="Chromosome 10"/>
</dbReference>
<feature type="compositionally biased region" description="Basic residues" evidence="3">
    <location>
        <begin position="1084"/>
        <end position="1101"/>
    </location>
</feature>
<organism evidence="5 6">
    <name type="scientific">Plasmodium vivax</name>
    <name type="common">malaria parasite P. vivax</name>
    <dbReference type="NCBI Taxonomy" id="5855"/>
    <lineage>
        <taxon>Eukaryota</taxon>
        <taxon>Sar</taxon>
        <taxon>Alveolata</taxon>
        <taxon>Apicomplexa</taxon>
        <taxon>Aconoidasida</taxon>
        <taxon>Haemosporida</taxon>
        <taxon>Plasmodiidae</taxon>
        <taxon>Plasmodium</taxon>
        <taxon>Plasmodium (Plasmodium)</taxon>
    </lineage>
</organism>
<evidence type="ECO:0000256" key="3">
    <source>
        <dbReference type="SAM" id="MobiDB-lite"/>
    </source>
</evidence>
<feature type="compositionally biased region" description="Basic and acidic residues" evidence="3">
    <location>
        <begin position="26"/>
        <end position="39"/>
    </location>
</feature>
<feature type="region of interest" description="Disordered" evidence="3">
    <location>
        <begin position="1053"/>
        <end position="1104"/>
    </location>
</feature>
<feature type="region of interest" description="Disordered" evidence="3">
    <location>
        <begin position="627"/>
        <end position="662"/>
    </location>
</feature>
<evidence type="ECO:0000256" key="1">
    <source>
        <dbReference type="PROSITE-ProRule" id="PRU00175"/>
    </source>
</evidence>
<dbReference type="eggNOG" id="KOG0804">
    <property type="taxonomic scope" value="Eukaryota"/>
</dbReference>
<name>A0A1G4GYP2_PLAVI</name>
<feature type="compositionally biased region" description="Low complexity" evidence="3">
    <location>
        <begin position="686"/>
        <end position="712"/>
    </location>
</feature>
<dbReference type="PANTHER" id="PTHR24007">
    <property type="entry name" value="BRCA1-ASSOCIATED PROTEIN"/>
    <property type="match status" value="1"/>
</dbReference>
<feature type="region of interest" description="Disordered" evidence="3">
    <location>
        <begin position="963"/>
        <end position="988"/>
    </location>
</feature>
<dbReference type="GO" id="GO:0007265">
    <property type="term" value="P:Ras protein signal transduction"/>
    <property type="evidence" value="ECO:0007669"/>
    <property type="project" value="TreeGrafter"/>
</dbReference>
<feature type="region of interest" description="Disordered" evidence="3">
    <location>
        <begin position="674"/>
        <end position="730"/>
    </location>
</feature>
<feature type="compositionally biased region" description="Basic residues" evidence="3">
    <location>
        <begin position="1053"/>
        <end position="1068"/>
    </location>
</feature>
<dbReference type="VEuPathDB" id="PlasmoDB:PVPAM_100019000"/>
<dbReference type="GO" id="GO:0005737">
    <property type="term" value="C:cytoplasm"/>
    <property type="evidence" value="ECO:0007669"/>
    <property type="project" value="TreeGrafter"/>
</dbReference>
<dbReference type="InterPro" id="IPR001841">
    <property type="entry name" value="Znf_RING"/>
</dbReference>
<feature type="compositionally biased region" description="Basic residues" evidence="3">
    <location>
        <begin position="1"/>
        <end position="15"/>
    </location>
</feature>
<dbReference type="GO" id="GO:0008270">
    <property type="term" value="F:zinc ion binding"/>
    <property type="evidence" value="ECO:0007669"/>
    <property type="project" value="UniProtKB-KW"/>
</dbReference>
<dbReference type="EMBL" id="LT615248">
    <property type="protein sequence ID" value="SCO67686.1"/>
    <property type="molecule type" value="Genomic_DNA"/>
</dbReference>
<proteinExistence type="predicted"/>
<evidence type="ECO:0000259" key="4">
    <source>
        <dbReference type="PROSITE" id="PS50089"/>
    </source>
</evidence>
<dbReference type="PANTHER" id="PTHR24007:SF7">
    <property type="entry name" value="BRCA1-ASSOCIATED PROTEIN"/>
    <property type="match status" value="1"/>
</dbReference>
<evidence type="ECO:0000313" key="6">
    <source>
        <dbReference type="Proteomes" id="UP000196402"/>
    </source>
</evidence>
<dbReference type="VEuPathDB" id="PlasmoDB:PVP01_1012600"/>
<dbReference type="SUPFAM" id="SSF57850">
    <property type="entry name" value="RING/U-box"/>
    <property type="match status" value="1"/>
</dbReference>
<evidence type="ECO:0000313" key="5">
    <source>
        <dbReference type="EMBL" id="SCO67686.1"/>
    </source>
</evidence>
<feature type="compositionally biased region" description="Polar residues" evidence="3">
    <location>
        <begin position="977"/>
        <end position="988"/>
    </location>
</feature>
<feature type="compositionally biased region" description="Basic residues" evidence="3">
    <location>
        <begin position="402"/>
        <end position="414"/>
    </location>
</feature>
<keyword evidence="1" id="KW-0862">Zinc</keyword>
<gene>
    <name evidence="5" type="ORF">PVT01_100015300</name>
</gene>
<dbReference type="PROSITE" id="PS50089">
    <property type="entry name" value="ZF_RING_2"/>
    <property type="match status" value="1"/>
</dbReference>
<feature type="domain" description="RING-type" evidence="4">
    <location>
        <begin position="792"/>
        <end position="813"/>
    </location>
</feature>
<dbReference type="GO" id="GO:0016567">
    <property type="term" value="P:protein ubiquitination"/>
    <property type="evidence" value="ECO:0007669"/>
    <property type="project" value="TreeGrafter"/>
</dbReference>
<protein>
    <recommendedName>
        <fullName evidence="4">RING-type domain-containing protein</fullName>
    </recommendedName>
</protein>
<feature type="region of interest" description="Disordered" evidence="3">
    <location>
        <begin position="394"/>
        <end position="423"/>
    </location>
</feature>
<sequence length="1380" mass="156419">MSKKNQKKKKSKGRKRENNSSSNVCGKHDDEVNEEKAADRGGGLGINGPSEDSPAAVISQVSDTLKREKERGGSAPTGEIAEKGRNPTSGDEADGEKDKKGNTLHGVTDMAKGKTMDNAKSTKRRKKKSAAAPNIPNEGAIESGKVKSVNDDVDDIPMPSGDQGAEEQTSSLFPNIDVDAMYSLLAEKAEDQNEFLRDLNKEIEKFKKKFNDANALSSVRRDRHNFSSNYSIKKEGEKRGAQQRIVIGEAASGTNNNTGSYHPIDKCNGRPRCALSEKENYNFYEMLLKGQPFLRLKRKIKKKKKKKIKMRTKHYQVVSDLCGMRTEGGTPSKTKRRYYIFNYNCGNTKIQSITGYIRCFKGYCLYRGNSTNSATASGTNSSLRSSLHSSLHSNLRSSLRGSHQRSHHRGHHHNSVNGSHDSYNLKRKLSEGRYTPGEVAISVLLCSNVSNCLSPSEFLELLHPFDNFIFFLKVLNKKNNEEYMIYFLTFDVYAKRIMKKVKRISFFNMKKKKRLKVYIVKDITMNATSRIKKNTQRMVRVNTFYEEGAEGDTSGRVTGKAIQNGEQGLPHPHENIHPPHRSRFINPLYLISQNKLQLSCAVCLEPLYSDSLSKVISHIFNLNFGTQKGREPKARDPPPPNQGRGSGDGDGDGDGSGVVIPTANTGAALFGETYYGEDEPSRKVSRSNSNSNGNSNSSSSSRSSCSSRSCQSSRHRNGRPYETKARGKQTKKRQYCVKTLSSYAAEDRRSYYLSVTSFIHSIQKEYYNQVKKKKKKKERKTIFNNVCINILCGHIFHSSCLKKCCFTSCPICRYKQYNYQIANCDVCEKNQNAKICLFCGFIGCSVNYDRLNKLKEMKLKEKKKLLRRKKKLIAHIRYTFLRIVNFFIKGDYTVASPFVDAGADRQRVCGQSMEQASKINNMSEHICSAIFQRGGNTLLDVDAKCASVNGKGVSNQLAVPIEGAPDEGEKENKNNDPHPSSTKNGVNPQLQIHSVSGKTANFEVHLCAEKKIVVEGLDFSTELTACGRSRVNLARHGSFSSFLRFRKMMRMDRKKGKGTNRGWRHKRGENKMGAGKTNQVNARHEKKRHKGSATGVSRRRGRLEWSGRAKREGDSFNKYDLVKRDMNTRKDSIERRKKKKLVDHAKDHFCETMHNYFFDISKNSVFDYSSNLYIKKLINLKSGKKNLKKIYSANINMNGKEEIIDKKNIIMYIYEFNQLLSALLESQRDHFMSCIYELKLNYENVNRENSREASKCLSELRVAQERNKQLKAQVKKKISILQEKAKTNAQLLQQLRNVEIVNAKLCEGQKQEIHNQEALAEEKRKMIREKQQVIRELNQQITDLTFHKQAAAKFSQNSGMTNSSFIIGEKMAPKSRFKKR</sequence>
<dbReference type="GO" id="GO:0061630">
    <property type="term" value="F:ubiquitin protein ligase activity"/>
    <property type="evidence" value="ECO:0007669"/>
    <property type="project" value="TreeGrafter"/>
</dbReference>
<reference evidence="5 6" key="1">
    <citation type="submission" date="2016-07" db="EMBL/GenBank/DDBJ databases">
        <authorList>
            <consortium name="Pathogen Informatics"/>
        </authorList>
    </citation>
    <scope>NUCLEOTIDE SEQUENCE [LARGE SCALE GENOMIC DNA]</scope>
</reference>
<keyword evidence="1" id="KW-0863">Zinc-finger</keyword>
<feature type="region of interest" description="Disordered" evidence="3">
    <location>
        <begin position="1"/>
        <end position="172"/>
    </location>
</feature>
<keyword evidence="1" id="KW-0479">Metal-binding</keyword>
<keyword evidence="2" id="KW-0175">Coiled coil</keyword>
<accession>A0A1G4GYP2</accession>